<dbReference type="AlphaFoldDB" id="A0A833LYW2"/>
<evidence type="ECO:0000313" key="1">
    <source>
        <dbReference type="EMBL" id="KAB2935284.1"/>
    </source>
</evidence>
<evidence type="ECO:0000313" key="2">
    <source>
        <dbReference type="Proteomes" id="UP000460298"/>
    </source>
</evidence>
<dbReference type="EMBL" id="WBUI01000001">
    <property type="protein sequence ID" value="KAB2935284.1"/>
    <property type="molecule type" value="Genomic_DNA"/>
</dbReference>
<sequence>MKISFLQGVTMAHPEDSILLISHFDSDGAMLLHQTIECLFVEREIVVTGKILVENGDGLILTFALSDLDQGCIKRDNHFLCSLRAESWKKAQEGIRALDFQSRGFQYLYDVNCPIDIVISPSGAF</sequence>
<gene>
    <name evidence="1" type="ORF">F9K24_00730</name>
</gene>
<organism evidence="1 2">
    <name type="scientific">Leptonema illini</name>
    <dbReference type="NCBI Taxonomy" id="183"/>
    <lineage>
        <taxon>Bacteria</taxon>
        <taxon>Pseudomonadati</taxon>
        <taxon>Spirochaetota</taxon>
        <taxon>Spirochaetia</taxon>
        <taxon>Leptospirales</taxon>
        <taxon>Leptospiraceae</taxon>
        <taxon>Leptonema</taxon>
    </lineage>
</organism>
<accession>A0A833LYW2</accession>
<protein>
    <submittedName>
        <fullName evidence="1">Uncharacterized protein</fullName>
    </submittedName>
</protein>
<name>A0A833LYW2_9LEPT</name>
<comment type="caution">
    <text evidence="1">The sequence shown here is derived from an EMBL/GenBank/DDBJ whole genome shotgun (WGS) entry which is preliminary data.</text>
</comment>
<dbReference type="Proteomes" id="UP000460298">
    <property type="component" value="Unassembled WGS sequence"/>
</dbReference>
<reference evidence="1 2" key="1">
    <citation type="submission" date="2019-10" db="EMBL/GenBank/DDBJ databases">
        <title>Extracellular Electron Transfer in a Candidatus Methanoperedens spp. Enrichment Culture.</title>
        <authorList>
            <person name="Berger S."/>
            <person name="Rangel Shaw D."/>
            <person name="Berben T."/>
            <person name="In 'T Zandt M."/>
            <person name="Frank J."/>
            <person name="Reimann J."/>
            <person name="Jetten M.S.M."/>
            <person name="Welte C.U."/>
        </authorList>
    </citation>
    <scope>NUCLEOTIDE SEQUENCE [LARGE SCALE GENOMIC DNA]</scope>
    <source>
        <strain evidence="1">SB12</strain>
    </source>
</reference>
<proteinExistence type="predicted"/>